<reference evidence="1" key="2">
    <citation type="journal article" date="2015" name="Fish Shellfish Immunol.">
        <title>Early steps in the European eel (Anguilla anguilla)-Vibrio vulnificus interaction in the gills: Role of the RtxA13 toxin.</title>
        <authorList>
            <person name="Callol A."/>
            <person name="Pajuelo D."/>
            <person name="Ebbesson L."/>
            <person name="Teles M."/>
            <person name="MacKenzie S."/>
            <person name="Amaro C."/>
        </authorList>
    </citation>
    <scope>NUCLEOTIDE SEQUENCE</scope>
</reference>
<dbReference type="EMBL" id="GBXM01080799">
    <property type="protein sequence ID" value="JAH27778.1"/>
    <property type="molecule type" value="Transcribed_RNA"/>
</dbReference>
<organism evidence="1">
    <name type="scientific">Anguilla anguilla</name>
    <name type="common">European freshwater eel</name>
    <name type="synonym">Muraena anguilla</name>
    <dbReference type="NCBI Taxonomy" id="7936"/>
    <lineage>
        <taxon>Eukaryota</taxon>
        <taxon>Metazoa</taxon>
        <taxon>Chordata</taxon>
        <taxon>Craniata</taxon>
        <taxon>Vertebrata</taxon>
        <taxon>Euteleostomi</taxon>
        <taxon>Actinopterygii</taxon>
        <taxon>Neopterygii</taxon>
        <taxon>Teleostei</taxon>
        <taxon>Anguilliformes</taxon>
        <taxon>Anguillidae</taxon>
        <taxon>Anguilla</taxon>
    </lineage>
</organism>
<accession>A0A0E9RHH1</accession>
<name>A0A0E9RHH1_ANGAN</name>
<sequence length="19" mass="2303">MRNNNPLIPDEVCVLYWLI</sequence>
<reference evidence="1" key="1">
    <citation type="submission" date="2014-11" db="EMBL/GenBank/DDBJ databases">
        <authorList>
            <person name="Amaro Gonzalez C."/>
        </authorList>
    </citation>
    <scope>NUCLEOTIDE SEQUENCE</scope>
</reference>
<protein>
    <submittedName>
        <fullName evidence="1">Uncharacterized protein</fullName>
    </submittedName>
</protein>
<dbReference type="AlphaFoldDB" id="A0A0E9RHH1"/>
<proteinExistence type="predicted"/>
<evidence type="ECO:0000313" key="1">
    <source>
        <dbReference type="EMBL" id="JAH27778.1"/>
    </source>
</evidence>